<evidence type="ECO:0000259" key="14">
    <source>
        <dbReference type="PROSITE" id="PS50851"/>
    </source>
</evidence>
<dbReference type="Pfam" id="PF01627">
    <property type="entry name" value="Hpt"/>
    <property type="match status" value="1"/>
</dbReference>
<dbReference type="PANTHER" id="PTHR43395:SF1">
    <property type="entry name" value="CHEMOTAXIS PROTEIN CHEA"/>
    <property type="match status" value="1"/>
</dbReference>
<comment type="catalytic activity">
    <reaction evidence="1">
        <text>ATP + protein L-histidine = ADP + protein N-phospho-L-histidine.</text>
        <dbReference type="EC" id="2.7.13.3"/>
    </reaction>
</comment>
<dbReference type="InterPro" id="IPR036890">
    <property type="entry name" value="HATPase_C_sf"/>
</dbReference>
<dbReference type="SUPFAM" id="SSF50341">
    <property type="entry name" value="CheW-like"/>
    <property type="match status" value="1"/>
</dbReference>
<keyword evidence="8" id="KW-0418">Kinase</keyword>
<reference evidence="17" key="1">
    <citation type="submission" date="2016-01" db="EMBL/GenBank/DDBJ databases">
        <title>Draft genome of Chromobacterium sp. F49.</title>
        <authorList>
            <person name="Hong K.W."/>
        </authorList>
    </citation>
    <scope>NUCLEOTIDE SEQUENCE [LARGE SCALE GENOMIC DNA]</scope>
    <source>
        <strain evidence="17">M63</strain>
    </source>
</reference>
<dbReference type="InterPro" id="IPR037052">
    <property type="entry name" value="CheA-like_P2_sf"/>
</dbReference>
<dbReference type="SMART" id="SM00073">
    <property type="entry name" value="HPT"/>
    <property type="match status" value="1"/>
</dbReference>
<dbReference type="Proteomes" id="UP000076563">
    <property type="component" value="Unassembled WGS sequence"/>
</dbReference>
<dbReference type="eggNOG" id="COG0643">
    <property type="taxonomic scope" value="Bacteria"/>
</dbReference>
<evidence type="ECO:0000256" key="2">
    <source>
        <dbReference type="ARBA" id="ARBA00012438"/>
    </source>
</evidence>
<evidence type="ECO:0000256" key="12">
    <source>
        <dbReference type="SAM" id="MobiDB-lite"/>
    </source>
</evidence>
<dbReference type="InterPro" id="IPR051315">
    <property type="entry name" value="Bact_Chemotaxis_CheA"/>
</dbReference>
<dbReference type="eggNOG" id="COG2198">
    <property type="taxonomic scope" value="Bacteria"/>
</dbReference>
<evidence type="ECO:0000256" key="9">
    <source>
        <dbReference type="ARBA" id="ARBA00022840"/>
    </source>
</evidence>
<dbReference type="InterPro" id="IPR005467">
    <property type="entry name" value="His_kinase_dom"/>
</dbReference>
<feature type="region of interest" description="Disordered" evidence="12">
    <location>
        <begin position="260"/>
        <end position="299"/>
    </location>
</feature>
<evidence type="ECO:0000256" key="11">
    <source>
        <dbReference type="PROSITE-ProRule" id="PRU00110"/>
    </source>
</evidence>
<evidence type="ECO:0000256" key="1">
    <source>
        <dbReference type="ARBA" id="ARBA00000085"/>
    </source>
</evidence>
<dbReference type="SUPFAM" id="SSF55874">
    <property type="entry name" value="ATPase domain of HSP90 chaperone/DNA topoisomerase II/histidine kinase"/>
    <property type="match status" value="1"/>
</dbReference>
<dbReference type="CDD" id="cd00731">
    <property type="entry name" value="CheA_reg"/>
    <property type="match status" value="1"/>
</dbReference>
<dbReference type="RefSeq" id="WP_063186377.1">
    <property type="nucleotide sequence ID" value="NZ_LQRA01000086.1"/>
</dbReference>
<dbReference type="Pfam" id="PF02518">
    <property type="entry name" value="HATPase_c"/>
    <property type="match status" value="1"/>
</dbReference>
<dbReference type="CDD" id="cd00088">
    <property type="entry name" value="HPT"/>
    <property type="match status" value="1"/>
</dbReference>
<name>A0A165Q6V2_9BACL</name>
<evidence type="ECO:0000256" key="3">
    <source>
        <dbReference type="ARBA" id="ARBA00021495"/>
    </source>
</evidence>
<dbReference type="InterPro" id="IPR003594">
    <property type="entry name" value="HATPase_dom"/>
</dbReference>
<accession>A0A165Q6V2</accession>
<feature type="compositionally biased region" description="Low complexity" evidence="12">
    <location>
        <begin position="266"/>
        <end position="286"/>
    </location>
</feature>
<evidence type="ECO:0000256" key="5">
    <source>
        <dbReference type="ARBA" id="ARBA00022553"/>
    </source>
</evidence>
<dbReference type="InterPro" id="IPR036641">
    <property type="entry name" value="HPT_dom_sf"/>
</dbReference>
<dbReference type="PRINTS" id="PR00344">
    <property type="entry name" value="BCTRLSENSOR"/>
</dbReference>
<dbReference type="InterPro" id="IPR036061">
    <property type="entry name" value="CheW-like_dom_sf"/>
</dbReference>
<evidence type="ECO:0000256" key="10">
    <source>
        <dbReference type="ARBA" id="ARBA00023012"/>
    </source>
</evidence>
<gene>
    <name evidence="16" type="ORF">AV654_31440</name>
</gene>
<evidence type="ECO:0000313" key="17">
    <source>
        <dbReference type="Proteomes" id="UP000076563"/>
    </source>
</evidence>
<dbReference type="PANTHER" id="PTHR43395">
    <property type="entry name" value="SENSOR HISTIDINE KINASE CHEA"/>
    <property type="match status" value="1"/>
</dbReference>
<dbReference type="SMART" id="SM00387">
    <property type="entry name" value="HATPase_c"/>
    <property type="match status" value="1"/>
</dbReference>
<dbReference type="InterPro" id="IPR010808">
    <property type="entry name" value="CheA_P2-bd"/>
</dbReference>
<keyword evidence="6" id="KW-0808">Transferase</keyword>
<dbReference type="FunFam" id="3.30.565.10:FF:000016">
    <property type="entry name" value="Chemotaxis protein CheA, putative"/>
    <property type="match status" value="1"/>
</dbReference>
<evidence type="ECO:0000256" key="8">
    <source>
        <dbReference type="ARBA" id="ARBA00022777"/>
    </source>
</evidence>
<keyword evidence="7" id="KW-0547">Nucleotide-binding</keyword>
<evidence type="ECO:0000256" key="6">
    <source>
        <dbReference type="ARBA" id="ARBA00022679"/>
    </source>
</evidence>
<dbReference type="InterPro" id="IPR036097">
    <property type="entry name" value="HisK_dim/P_sf"/>
</dbReference>
<dbReference type="SMART" id="SM00260">
    <property type="entry name" value="CheW"/>
    <property type="match status" value="1"/>
</dbReference>
<evidence type="ECO:0000256" key="7">
    <source>
        <dbReference type="ARBA" id="ARBA00022741"/>
    </source>
</evidence>
<dbReference type="InterPro" id="IPR004358">
    <property type="entry name" value="Sig_transdc_His_kin-like_C"/>
</dbReference>
<dbReference type="Gene3D" id="3.30.565.10">
    <property type="entry name" value="Histidine kinase-like ATPase, C-terminal domain"/>
    <property type="match status" value="1"/>
</dbReference>
<dbReference type="GO" id="GO:0006935">
    <property type="term" value="P:chemotaxis"/>
    <property type="evidence" value="ECO:0007669"/>
    <property type="project" value="UniProtKB-KW"/>
</dbReference>
<keyword evidence="5 11" id="KW-0597">Phosphoprotein</keyword>
<feature type="domain" description="CheW-like" evidence="14">
    <location>
        <begin position="554"/>
        <end position="685"/>
    </location>
</feature>
<dbReference type="Gene3D" id="2.30.30.40">
    <property type="entry name" value="SH3 Domains"/>
    <property type="match status" value="1"/>
</dbReference>
<dbReference type="InterPro" id="IPR037006">
    <property type="entry name" value="CheA-like_homodim_sf"/>
</dbReference>
<dbReference type="Pfam" id="PF02895">
    <property type="entry name" value="H-kinase_dim"/>
    <property type="match status" value="1"/>
</dbReference>
<dbReference type="GO" id="GO:0000155">
    <property type="term" value="F:phosphorelay sensor kinase activity"/>
    <property type="evidence" value="ECO:0007669"/>
    <property type="project" value="InterPro"/>
</dbReference>
<proteinExistence type="predicted"/>
<evidence type="ECO:0000259" key="15">
    <source>
        <dbReference type="PROSITE" id="PS50894"/>
    </source>
</evidence>
<feature type="domain" description="HPt" evidence="15">
    <location>
        <begin position="1"/>
        <end position="103"/>
    </location>
</feature>
<dbReference type="AlphaFoldDB" id="A0A165Q6V2"/>
<dbReference type="CDD" id="cd16916">
    <property type="entry name" value="HATPase_CheA-like"/>
    <property type="match status" value="1"/>
</dbReference>
<dbReference type="InterPro" id="IPR004105">
    <property type="entry name" value="CheA-like_dim"/>
</dbReference>
<dbReference type="GO" id="GO:0005524">
    <property type="term" value="F:ATP binding"/>
    <property type="evidence" value="ECO:0007669"/>
    <property type="project" value="UniProtKB-KW"/>
</dbReference>
<dbReference type="EMBL" id="LQRA01000086">
    <property type="protein sequence ID" value="KZE73839.1"/>
    <property type="molecule type" value="Genomic_DNA"/>
</dbReference>
<dbReference type="InterPro" id="IPR002545">
    <property type="entry name" value="CheW-lke_dom"/>
</dbReference>
<keyword evidence="4" id="KW-0145">Chemotaxis</keyword>
<evidence type="ECO:0000259" key="13">
    <source>
        <dbReference type="PROSITE" id="PS50109"/>
    </source>
</evidence>
<dbReference type="InterPro" id="IPR008207">
    <property type="entry name" value="Sig_transdc_His_kin_Hpt_dom"/>
</dbReference>
<dbReference type="SUPFAM" id="SSF47384">
    <property type="entry name" value="Homodimeric domain of signal transducing histidine kinase"/>
    <property type="match status" value="1"/>
</dbReference>
<dbReference type="Gene3D" id="1.20.120.160">
    <property type="entry name" value="HPT domain"/>
    <property type="match status" value="1"/>
</dbReference>
<dbReference type="OrthoDB" id="9803176at2"/>
<dbReference type="SMART" id="SM01231">
    <property type="entry name" value="H-kinase_dim"/>
    <property type="match status" value="1"/>
</dbReference>
<dbReference type="Pfam" id="PF01584">
    <property type="entry name" value="CheW"/>
    <property type="match status" value="1"/>
</dbReference>
<dbReference type="SUPFAM" id="SSF55052">
    <property type="entry name" value="CheY-binding domain of CheA"/>
    <property type="match status" value="1"/>
</dbReference>
<dbReference type="Gene3D" id="3.30.70.1110">
    <property type="entry name" value="Histidine kinase CheA-like, P2 response regulator-binding domain"/>
    <property type="match status" value="1"/>
</dbReference>
<dbReference type="EC" id="2.7.13.3" evidence="2"/>
<dbReference type="SUPFAM" id="SSF47226">
    <property type="entry name" value="Histidine-containing phosphotransfer domain, HPT domain"/>
    <property type="match status" value="1"/>
</dbReference>
<dbReference type="PROSITE" id="PS50894">
    <property type="entry name" value="HPT"/>
    <property type="match status" value="1"/>
</dbReference>
<sequence length="685" mass="74914">MEMNQYLSMFIDESRDHLQAMNEQILSLESSPEDITIVQNIFRSAHTLKGMSATMGFEDLASLTHEMENVLDLVRNHKLKMDSFIFDCLFKSLDSLESMVEDIIQGGTGQADVTEIVTALKSIVSGDYTKGGAAGGTTAKAAQVTVAGGELDGFQYSILQQSIEAGIPVLRLEVTVRQDCVLKAARAYMVFNVLEQNGEVIKSNPSVEDIEQERFDQSFVVYYIAQIDTDELHKQVASVSEIDKVDVIVLDQAKLTELMSPPSGSSAAAAQAQAQAETAAASTQEAPKQEAKKAPAAGGAPVAGRTIRVDIERLDTLMNLFSELLIDRVRLEQLASEIRRSELTETVEHMSRVSSDLQNIVLKLRMVPIDTVFNRFPRMIRDVAKTLDKKVDLIITGADTELDRTVIDEIGDPLVHLLRNAVDHGVEPSAERVALGKPETGTIHLRAYHSGNHVFIEIEEDGRGINRDKVLKKALENNVLTKEQAARITDDEVNQLIFASGFSTADKISDISGRGVGLDVVKTKIQSLGGQVQVDSAWGRGSKFSVQLPLTLSIISAMLIRLNNEKYAIPLSSIVETMAVRQEQIRSVHGNRMVEYRTGVIPLVSLADLFDVPGGTNISENETQVVIIRKGDKMAALVVDEFIGQQEIVLKTLGKYLTKLFAISGATILGDGQVALIIDTNALIK</sequence>
<dbReference type="InterPro" id="IPR035891">
    <property type="entry name" value="CheY-binding_CheA"/>
</dbReference>
<keyword evidence="10" id="KW-0902">Two-component regulatory system</keyword>
<dbReference type="PROSITE" id="PS50851">
    <property type="entry name" value="CHEW"/>
    <property type="match status" value="1"/>
</dbReference>
<evidence type="ECO:0000256" key="4">
    <source>
        <dbReference type="ARBA" id="ARBA00022500"/>
    </source>
</evidence>
<keyword evidence="17" id="KW-1185">Reference proteome</keyword>
<dbReference type="PROSITE" id="PS50109">
    <property type="entry name" value="HIS_KIN"/>
    <property type="match status" value="1"/>
</dbReference>
<evidence type="ECO:0000313" key="16">
    <source>
        <dbReference type="EMBL" id="KZE73839.1"/>
    </source>
</evidence>
<dbReference type="Pfam" id="PF07194">
    <property type="entry name" value="P2"/>
    <property type="match status" value="1"/>
</dbReference>
<feature type="modified residue" description="Phosphohistidine" evidence="11">
    <location>
        <position position="46"/>
    </location>
</feature>
<dbReference type="GO" id="GO:0005737">
    <property type="term" value="C:cytoplasm"/>
    <property type="evidence" value="ECO:0007669"/>
    <property type="project" value="InterPro"/>
</dbReference>
<keyword evidence="9" id="KW-0067">ATP-binding</keyword>
<dbReference type="STRING" id="1007103.GCA_000213315_07506"/>
<organism evidence="16 17">
    <name type="scientific">Paenibacillus elgii</name>
    <dbReference type="NCBI Taxonomy" id="189691"/>
    <lineage>
        <taxon>Bacteria</taxon>
        <taxon>Bacillati</taxon>
        <taxon>Bacillota</taxon>
        <taxon>Bacilli</taxon>
        <taxon>Bacillales</taxon>
        <taxon>Paenibacillaceae</taxon>
        <taxon>Paenibacillus</taxon>
    </lineage>
</organism>
<feature type="domain" description="Histidine kinase" evidence="13">
    <location>
        <begin position="302"/>
        <end position="552"/>
    </location>
</feature>
<protein>
    <recommendedName>
        <fullName evidence="3">Chemotaxis protein CheA</fullName>
        <ecNumber evidence="2">2.7.13.3</ecNumber>
    </recommendedName>
</protein>
<dbReference type="Gene3D" id="1.10.287.560">
    <property type="entry name" value="Histidine kinase CheA-like, homodimeric domain"/>
    <property type="match status" value="1"/>
</dbReference>
<comment type="caution">
    <text evidence="16">The sequence shown here is derived from an EMBL/GenBank/DDBJ whole genome shotgun (WGS) entry which is preliminary data.</text>
</comment>